<feature type="binding site" evidence="8">
    <location>
        <position position="178"/>
    </location>
    <ligand>
        <name>ATP</name>
        <dbReference type="ChEBI" id="CHEBI:30616"/>
    </ligand>
</feature>
<dbReference type="NCBIfam" id="NF010587">
    <property type="entry name" value="PRK13980.1"/>
    <property type="match status" value="1"/>
</dbReference>
<dbReference type="GO" id="GO:0004359">
    <property type="term" value="F:glutaminase activity"/>
    <property type="evidence" value="ECO:0007669"/>
    <property type="project" value="InterPro"/>
</dbReference>
<keyword evidence="5 8" id="KW-0067">ATP-binding</keyword>
<sequence length="240" mass="26515">MSESKIELIVKWLKEQISTSGTAGYVLGLSGGVDSAVCAGLIRKATSNALALILPIESDPADITDAQSVASVFNLKYEYIDLTQIYDNLIKILPDSNRVVQGNLKARLRMILLYYYANINNLLVCGTGNKTELLLGYFTKYGDGASDVLPLGDLYKYQVREIAGEMGIPERIIKKIPSAGLWLGQTDEAEIGYNYAEIDKTLDQIAQGKIEGDCAKKLKQMIDRNEHKRKPTKIFSVNKS</sequence>
<feature type="binding site" description="in other chain" evidence="8">
    <location>
        <position position="140"/>
    </location>
    <ligand>
        <name>deamido-NAD(+)</name>
        <dbReference type="ChEBI" id="CHEBI:58437"/>
        <note>ligand shared between two neighboring subunits</note>
    </ligand>
</feature>
<evidence type="ECO:0000256" key="6">
    <source>
        <dbReference type="ARBA" id="ARBA00022842"/>
    </source>
</evidence>
<name>A0A1F4UEL3_UNCW3</name>
<dbReference type="InterPro" id="IPR003694">
    <property type="entry name" value="NAD_synthase"/>
</dbReference>
<organism evidence="12 13">
    <name type="scientific">candidate division WOR-3 bacterium RBG_13_43_14</name>
    <dbReference type="NCBI Taxonomy" id="1802590"/>
    <lineage>
        <taxon>Bacteria</taxon>
        <taxon>Bacteria division WOR-3</taxon>
    </lineage>
</organism>
<feature type="binding site" evidence="8">
    <location>
        <begin position="28"/>
        <end position="35"/>
    </location>
    <ligand>
        <name>ATP</name>
        <dbReference type="ChEBI" id="CHEBI:30616"/>
    </ligand>
</feature>
<dbReference type="GO" id="GO:0009435">
    <property type="term" value="P:NAD+ biosynthetic process"/>
    <property type="evidence" value="ECO:0007669"/>
    <property type="project" value="UniProtKB-UniRule"/>
</dbReference>
<evidence type="ECO:0000256" key="5">
    <source>
        <dbReference type="ARBA" id="ARBA00022840"/>
    </source>
</evidence>
<keyword evidence="2 8" id="KW-0436">Ligase</keyword>
<protein>
    <recommendedName>
        <fullName evidence="8 10">NH(3)-dependent NAD(+) synthetase</fullName>
        <ecNumber evidence="8 10">6.3.1.5</ecNumber>
    </recommendedName>
</protein>
<comment type="function">
    <text evidence="8">Catalyzes the ATP-dependent amidation of deamido-NAD to form NAD. Uses ammonia as a nitrogen source.</text>
</comment>
<dbReference type="Pfam" id="PF02540">
    <property type="entry name" value="NAD_synthase"/>
    <property type="match status" value="1"/>
</dbReference>
<feature type="binding site" evidence="8">
    <location>
        <position position="156"/>
    </location>
    <ligand>
        <name>ATP</name>
        <dbReference type="ChEBI" id="CHEBI:30616"/>
    </ligand>
</feature>
<keyword evidence="3 8" id="KW-0479">Metal-binding</keyword>
<dbReference type="HAMAP" id="MF_00193">
    <property type="entry name" value="NadE_ammonia_dep"/>
    <property type="match status" value="1"/>
</dbReference>
<dbReference type="EC" id="6.3.1.5" evidence="8 10"/>
<dbReference type="InterPro" id="IPR022926">
    <property type="entry name" value="NH(3)-dep_NAD(+)_synth"/>
</dbReference>
<comment type="similarity">
    <text evidence="1 8 9">Belongs to the NAD synthetase family.</text>
</comment>
<feature type="binding site" description="in other chain" evidence="8">
    <location>
        <position position="107"/>
    </location>
    <ligand>
        <name>deamido-NAD(+)</name>
        <dbReference type="ChEBI" id="CHEBI:58437"/>
        <note>ligand shared between two neighboring subunits</note>
    </ligand>
</feature>
<keyword evidence="4 8" id="KW-0547">Nucleotide-binding</keyword>
<reference evidence="12 13" key="1">
    <citation type="journal article" date="2016" name="Nat. Commun.">
        <title>Thousands of microbial genomes shed light on interconnected biogeochemical processes in an aquifer system.</title>
        <authorList>
            <person name="Anantharaman K."/>
            <person name="Brown C.T."/>
            <person name="Hug L.A."/>
            <person name="Sharon I."/>
            <person name="Castelle C.J."/>
            <person name="Probst A.J."/>
            <person name="Thomas B.C."/>
            <person name="Singh A."/>
            <person name="Wilkins M.J."/>
            <person name="Karaoz U."/>
            <person name="Brodie E.L."/>
            <person name="Williams K.H."/>
            <person name="Hubbard S.S."/>
            <person name="Banfield J.F."/>
        </authorList>
    </citation>
    <scope>NUCLEOTIDE SEQUENCE [LARGE SCALE GENOMIC DNA]</scope>
</reference>
<gene>
    <name evidence="8" type="primary">nadE</name>
    <name evidence="12" type="ORF">A2Y85_08425</name>
</gene>
<evidence type="ECO:0000313" key="12">
    <source>
        <dbReference type="EMBL" id="OGC43250.1"/>
    </source>
</evidence>
<proteinExistence type="inferred from homology"/>
<dbReference type="Proteomes" id="UP000177025">
    <property type="component" value="Unassembled WGS sequence"/>
</dbReference>
<comment type="catalytic activity">
    <reaction evidence="8 10">
        <text>deamido-NAD(+) + NH4(+) + ATP = AMP + diphosphate + NAD(+) + H(+)</text>
        <dbReference type="Rhea" id="RHEA:21188"/>
        <dbReference type="ChEBI" id="CHEBI:15378"/>
        <dbReference type="ChEBI" id="CHEBI:28938"/>
        <dbReference type="ChEBI" id="CHEBI:30616"/>
        <dbReference type="ChEBI" id="CHEBI:33019"/>
        <dbReference type="ChEBI" id="CHEBI:57540"/>
        <dbReference type="ChEBI" id="CHEBI:58437"/>
        <dbReference type="ChEBI" id="CHEBI:456215"/>
        <dbReference type="EC" id="6.3.1.5"/>
    </reaction>
</comment>
<dbReference type="PANTHER" id="PTHR23090:SF9">
    <property type="entry name" value="GLUTAMINE-DEPENDENT NAD(+) SYNTHETASE"/>
    <property type="match status" value="1"/>
</dbReference>
<evidence type="ECO:0000256" key="9">
    <source>
        <dbReference type="RuleBase" id="RU003811"/>
    </source>
</evidence>
<dbReference type="GO" id="GO:0046872">
    <property type="term" value="F:metal ion binding"/>
    <property type="evidence" value="ECO:0007669"/>
    <property type="project" value="UniProtKB-KW"/>
</dbReference>
<evidence type="ECO:0000256" key="1">
    <source>
        <dbReference type="ARBA" id="ARBA00005859"/>
    </source>
</evidence>
<evidence type="ECO:0000256" key="2">
    <source>
        <dbReference type="ARBA" id="ARBA00022598"/>
    </source>
</evidence>
<evidence type="ECO:0000256" key="8">
    <source>
        <dbReference type="HAMAP-Rule" id="MF_00193"/>
    </source>
</evidence>
<accession>A0A1F4UEL3</accession>
<dbReference type="GO" id="GO:0005737">
    <property type="term" value="C:cytoplasm"/>
    <property type="evidence" value="ECO:0007669"/>
    <property type="project" value="InterPro"/>
</dbReference>
<feature type="binding site" evidence="8">
    <location>
        <position position="34"/>
    </location>
    <ligand>
        <name>Mg(2+)</name>
        <dbReference type="ChEBI" id="CHEBI:18420"/>
    </ligand>
</feature>
<feature type="domain" description="NAD/GMP synthase" evidence="11">
    <location>
        <begin position="6"/>
        <end position="231"/>
    </location>
</feature>
<feature type="binding site" evidence="8">
    <location>
        <position position="147"/>
    </location>
    <ligand>
        <name>deamido-NAD(+)</name>
        <dbReference type="ChEBI" id="CHEBI:58437"/>
        <note>ligand shared between two neighboring subunits</note>
    </ligand>
</feature>
<comment type="caution">
    <text evidence="12">The sequence shown here is derived from an EMBL/GenBank/DDBJ whole genome shotgun (WGS) entry which is preliminary data.</text>
</comment>
<dbReference type="EMBL" id="MEUM01000031">
    <property type="protein sequence ID" value="OGC43250.1"/>
    <property type="molecule type" value="Genomic_DNA"/>
</dbReference>
<keyword evidence="7 8" id="KW-0520">NAD</keyword>
<comment type="subunit">
    <text evidence="8">Homodimer.</text>
</comment>
<evidence type="ECO:0000256" key="10">
    <source>
        <dbReference type="RuleBase" id="RU003812"/>
    </source>
</evidence>
<dbReference type="GO" id="GO:0003952">
    <property type="term" value="F:NAD+ synthase (glutamine-hydrolyzing) activity"/>
    <property type="evidence" value="ECO:0007669"/>
    <property type="project" value="InterPro"/>
</dbReference>
<evidence type="ECO:0000259" key="11">
    <source>
        <dbReference type="Pfam" id="PF02540"/>
    </source>
</evidence>
<dbReference type="InterPro" id="IPR014729">
    <property type="entry name" value="Rossmann-like_a/b/a_fold"/>
</dbReference>
<dbReference type="GO" id="GO:0008795">
    <property type="term" value="F:NAD+ synthase activity"/>
    <property type="evidence" value="ECO:0007669"/>
    <property type="project" value="UniProtKB-UniRule"/>
</dbReference>
<feature type="binding site" evidence="8">
    <location>
        <position position="127"/>
    </location>
    <ligand>
        <name>ATP</name>
        <dbReference type="ChEBI" id="CHEBI:30616"/>
    </ligand>
</feature>
<dbReference type="PANTHER" id="PTHR23090">
    <property type="entry name" value="NH 3 /GLUTAMINE-DEPENDENT NAD + SYNTHETASE"/>
    <property type="match status" value="1"/>
</dbReference>
<dbReference type="UniPathway" id="UPA00253">
    <property type="reaction ID" value="UER00333"/>
</dbReference>
<comment type="pathway">
    <text evidence="8">Cofactor biosynthesis; NAD(+) biosynthesis; NAD(+) from deamido-NAD(+) (ammonia route): step 1/1.</text>
</comment>
<feature type="binding site" evidence="8">
    <location>
        <position position="132"/>
    </location>
    <ligand>
        <name>Mg(2+)</name>
        <dbReference type="ChEBI" id="CHEBI:18420"/>
    </ligand>
</feature>
<dbReference type="Gene3D" id="3.40.50.620">
    <property type="entry name" value="HUPs"/>
    <property type="match status" value="1"/>
</dbReference>
<evidence type="ECO:0000313" key="13">
    <source>
        <dbReference type="Proteomes" id="UP000177025"/>
    </source>
</evidence>
<dbReference type="CDD" id="cd00553">
    <property type="entry name" value="NAD_synthase"/>
    <property type="match status" value="1"/>
</dbReference>
<dbReference type="InterPro" id="IPR022310">
    <property type="entry name" value="NAD/GMP_synthase"/>
</dbReference>
<evidence type="ECO:0000256" key="7">
    <source>
        <dbReference type="ARBA" id="ARBA00023027"/>
    </source>
</evidence>
<evidence type="ECO:0000256" key="3">
    <source>
        <dbReference type="ARBA" id="ARBA00022723"/>
    </source>
</evidence>
<dbReference type="GO" id="GO:0005524">
    <property type="term" value="F:ATP binding"/>
    <property type="evidence" value="ECO:0007669"/>
    <property type="project" value="UniProtKB-UniRule"/>
</dbReference>
<feature type="binding site" description="in other chain" evidence="8">
    <location>
        <begin position="227"/>
        <end position="228"/>
    </location>
    <ligand>
        <name>deamido-NAD(+)</name>
        <dbReference type="ChEBI" id="CHEBI:58437"/>
        <note>ligand shared between two neighboring subunits</note>
    </ligand>
</feature>
<dbReference type="AlphaFoldDB" id="A0A1F4UEL3"/>
<dbReference type="SUPFAM" id="SSF52402">
    <property type="entry name" value="Adenine nucleotide alpha hydrolases-like"/>
    <property type="match status" value="1"/>
</dbReference>
<evidence type="ECO:0000256" key="4">
    <source>
        <dbReference type="ARBA" id="ARBA00022741"/>
    </source>
</evidence>
<dbReference type="NCBIfam" id="TIGR00552">
    <property type="entry name" value="nadE"/>
    <property type="match status" value="1"/>
</dbReference>
<keyword evidence="6 8" id="KW-0460">Magnesium</keyword>